<evidence type="ECO:0000259" key="2">
    <source>
        <dbReference type="Pfam" id="PF13399"/>
    </source>
</evidence>
<keyword evidence="1" id="KW-0812">Transmembrane</keyword>
<dbReference type="EMBL" id="CAEZTF010000015">
    <property type="protein sequence ID" value="CAB4555119.1"/>
    <property type="molecule type" value="Genomic_DNA"/>
</dbReference>
<sequence length="173" mass="18161">MAKKFPIDEFDSATVHGGRHRARRTAKDRIVEWLRIFIAAAVVAGAGYGILKFVENSSVFDGYLPTGNASPSASVDSRPAVVILDGGGKDLAGKAGQLLKEAGYNVTGASTLVDADKKPIKIETTVVTITDELFRADAEAIAGKIGSPEVVVSPEFAGPITVVIGSNYVFPKN</sequence>
<organism evidence="3">
    <name type="scientific">freshwater metagenome</name>
    <dbReference type="NCBI Taxonomy" id="449393"/>
    <lineage>
        <taxon>unclassified sequences</taxon>
        <taxon>metagenomes</taxon>
        <taxon>ecological metagenomes</taxon>
    </lineage>
</organism>
<accession>A0A6J6CXF9</accession>
<proteinExistence type="predicted"/>
<dbReference type="AlphaFoldDB" id="A0A6J6CXF9"/>
<keyword evidence="1" id="KW-1133">Transmembrane helix</keyword>
<feature type="transmembrane region" description="Helical" evidence="1">
    <location>
        <begin position="33"/>
        <end position="51"/>
    </location>
</feature>
<dbReference type="Pfam" id="PF13399">
    <property type="entry name" value="LytR_C"/>
    <property type="match status" value="1"/>
</dbReference>
<name>A0A6J6CXF9_9ZZZZ</name>
<evidence type="ECO:0000313" key="3">
    <source>
        <dbReference type="EMBL" id="CAB4555119.1"/>
    </source>
</evidence>
<evidence type="ECO:0000256" key="1">
    <source>
        <dbReference type="SAM" id="Phobius"/>
    </source>
</evidence>
<dbReference type="Gene3D" id="3.30.70.2390">
    <property type="match status" value="1"/>
</dbReference>
<keyword evidence="1" id="KW-0472">Membrane</keyword>
<gene>
    <name evidence="3" type="ORF">UFOPK1618_00160</name>
</gene>
<reference evidence="3" key="1">
    <citation type="submission" date="2020-05" db="EMBL/GenBank/DDBJ databases">
        <authorList>
            <person name="Chiriac C."/>
            <person name="Salcher M."/>
            <person name="Ghai R."/>
            <person name="Kavagutti S V."/>
        </authorList>
    </citation>
    <scope>NUCLEOTIDE SEQUENCE</scope>
</reference>
<feature type="domain" description="LytR/CpsA/Psr regulator C-terminal" evidence="2">
    <location>
        <begin position="81"/>
        <end position="168"/>
    </location>
</feature>
<protein>
    <submittedName>
        <fullName evidence="3">Unannotated protein</fullName>
    </submittedName>
</protein>
<dbReference type="InterPro" id="IPR027381">
    <property type="entry name" value="LytR/CpsA/Psr_C"/>
</dbReference>